<proteinExistence type="inferred from homology"/>
<evidence type="ECO:0000256" key="3">
    <source>
        <dbReference type="ARBA" id="ARBA00023125"/>
    </source>
</evidence>
<dbReference type="Pfam" id="PF03466">
    <property type="entry name" value="LysR_substrate"/>
    <property type="match status" value="1"/>
</dbReference>
<organism evidence="8 9">
    <name type="scientific">Nocardia alba</name>
    <dbReference type="NCBI Taxonomy" id="225051"/>
    <lineage>
        <taxon>Bacteria</taxon>
        <taxon>Bacillati</taxon>
        <taxon>Actinomycetota</taxon>
        <taxon>Actinomycetes</taxon>
        <taxon>Mycobacteriales</taxon>
        <taxon>Nocardiaceae</taxon>
        <taxon>Nocardia</taxon>
    </lineage>
</organism>
<evidence type="ECO:0000256" key="4">
    <source>
        <dbReference type="ARBA" id="ARBA00023159"/>
    </source>
</evidence>
<dbReference type="SUPFAM" id="SSF53850">
    <property type="entry name" value="Periplasmic binding protein-like II"/>
    <property type="match status" value="1"/>
</dbReference>
<keyword evidence="4" id="KW-0010">Activator</keyword>
<dbReference type="EMBL" id="SMFR01000005">
    <property type="protein sequence ID" value="TCJ93580.1"/>
    <property type="molecule type" value="Genomic_DNA"/>
</dbReference>
<evidence type="ECO:0000259" key="7">
    <source>
        <dbReference type="PROSITE" id="PS50931"/>
    </source>
</evidence>
<keyword evidence="9" id="KW-1185">Reference proteome</keyword>
<protein>
    <submittedName>
        <fullName evidence="8">DNA-binding transcriptional LysR family regulator</fullName>
    </submittedName>
</protein>
<dbReference type="SUPFAM" id="SSF46785">
    <property type="entry name" value="Winged helix' DNA-binding domain"/>
    <property type="match status" value="1"/>
</dbReference>
<dbReference type="InterPro" id="IPR005119">
    <property type="entry name" value="LysR_subst-bd"/>
</dbReference>
<dbReference type="RefSeq" id="WP_067456325.1">
    <property type="nucleotide sequence ID" value="NZ_SMFR01000005.1"/>
</dbReference>
<dbReference type="GO" id="GO:0003677">
    <property type="term" value="F:DNA binding"/>
    <property type="evidence" value="ECO:0007669"/>
    <property type="project" value="UniProtKB-KW"/>
</dbReference>
<keyword evidence="2" id="KW-0805">Transcription regulation</keyword>
<gene>
    <name evidence="8" type="ORF">DFR71_5430</name>
</gene>
<accession>A0A4R1FHT5</accession>
<dbReference type="Pfam" id="PF00126">
    <property type="entry name" value="HTH_1"/>
    <property type="match status" value="1"/>
</dbReference>
<name>A0A4R1FHT5_9NOCA</name>
<dbReference type="GO" id="GO:0032993">
    <property type="term" value="C:protein-DNA complex"/>
    <property type="evidence" value="ECO:0007669"/>
    <property type="project" value="TreeGrafter"/>
</dbReference>
<evidence type="ECO:0000313" key="8">
    <source>
        <dbReference type="EMBL" id="TCJ93580.1"/>
    </source>
</evidence>
<dbReference type="Gene3D" id="3.40.190.10">
    <property type="entry name" value="Periplasmic binding protein-like II"/>
    <property type="match status" value="2"/>
</dbReference>
<dbReference type="PANTHER" id="PTHR30346:SF0">
    <property type="entry name" value="HCA OPERON TRANSCRIPTIONAL ACTIVATOR HCAR"/>
    <property type="match status" value="1"/>
</dbReference>
<sequence length="310" mass="33581">MDLRLLRYFTAVAEELHFGRAAARLYMTQPPLSRAIKQLEDDLGCELLSRSPTGVTLTPAGSVLYAEARDLLATADRVRTRVAVAAGASDLTIGTFAEEAGSRLVAAYRAAHPGVRVHIREGDFADPTAGLRAGRVDLALTRTPFDDTGISTRILRTDPVGVVLRVDDPLADSARLHLRDLADRQWFQLPADTDPTWRNYWSHPTDPNTGPVVRTVHECQQTVLWNGTVGLTPLGHPVPDGLVVVPLVDKPPSSLVLAWNTTAHSPLVRSFIDIAATIGWACEGSAVGRSPERNPVVTADPTVRRTDLAD</sequence>
<evidence type="ECO:0000256" key="1">
    <source>
        <dbReference type="ARBA" id="ARBA00009437"/>
    </source>
</evidence>
<feature type="domain" description="HTH lysR-type" evidence="7">
    <location>
        <begin position="1"/>
        <end position="58"/>
    </location>
</feature>
<dbReference type="PROSITE" id="PS50931">
    <property type="entry name" value="HTH_LYSR"/>
    <property type="match status" value="1"/>
</dbReference>
<dbReference type="AlphaFoldDB" id="A0A4R1FHT5"/>
<dbReference type="STRING" id="1210063.GCA_001612665_05118"/>
<keyword evidence="5" id="KW-0804">Transcription</keyword>
<feature type="region of interest" description="Disordered" evidence="6">
    <location>
        <begin position="285"/>
        <end position="310"/>
    </location>
</feature>
<keyword evidence="3 8" id="KW-0238">DNA-binding</keyword>
<comment type="caution">
    <text evidence="8">The sequence shown here is derived from an EMBL/GenBank/DDBJ whole genome shotgun (WGS) entry which is preliminary data.</text>
</comment>
<dbReference type="OrthoDB" id="3176554at2"/>
<dbReference type="InterPro" id="IPR036388">
    <property type="entry name" value="WH-like_DNA-bd_sf"/>
</dbReference>
<evidence type="ECO:0000256" key="5">
    <source>
        <dbReference type="ARBA" id="ARBA00023163"/>
    </source>
</evidence>
<dbReference type="Proteomes" id="UP000294856">
    <property type="component" value="Unassembled WGS sequence"/>
</dbReference>
<dbReference type="Gene3D" id="1.10.10.10">
    <property type="entry name" value="Winged helix-like DNA-binding domain superfamily/Winged helix DNA-binding domain"/>
    <property type="match status" value="1"/>
</dbReference>
<evidence type="ECO:0000256" key="2">
    <source>
        <dbReference type="ARBA" id="ARBA00023015"/>
    </source>
</evidence>
<comment type="similarity">
    <text evidence="1">Belongs to the LysR transcriptional regulatory family.</text>
</comment>
<dbReference type="GO" id="GO:0003700">
    <property type="term" value="F:DNA-binding transcription factor activity"/>
    <property type="evidence" value="ECO:0007669"/>
    <property type="project" value="InterPro"/>
</dbReference>
<dbReference type="FunFam" id="1.10.10.10:FF:000001">
    <property type="entry name" value="LysR family transcriptional regulator"/>
    <property type="match status" value="1"/>
</dbReference>
<dbReference type="PANTHER" id="PTHR30346">
    <property type="entry name" value="TRANSCRIPTIONAL DUAL REGULATOR HCAR-RELATED"/>
    <property type="match status" value="1"/>
</dbReference>
<dbReference type="InterPro" id="IPR036390">
    <property type="entry name" value="WH_DNA-bd_sf"/>
</dbReference>
<evidence type="ECO:0000313" key="9">
    <source>
        <dbReference type="Proteomes" id="UP000294856"/>
    </source>
</evidence>
<reference evidence="8 9" key="1">
    <citation type="submission" date="2019-03" db="EMBL/GenBank/DDBJ databases">
        <title>Genomic Encyclopedia of Type Strains, Phase IV (KMG-IV): sequencing the most valuable type-strain genomes for metagenomic binning, comparative biology and taxonomic classification.</title>
        <authorList>
            <person name="Goeker M."/>
        </authorList>
    </citation>
    <scope>NUCLEOTIDE SEQUENCE [LARGE SCALE GENOMIC DNA]</scope>
    <source>
        <strain evidence="8 9">DSM 44684</strain>
    </source>
</reference>
<dbReference type="PRINTS" id="PR00039">
    <property type="entry name" value="HTHLYSR"/>
</dbReference>
<dbReference type="InterPro" id="IPR000847">
    <property type="entry name" value="LysR_HTH_N"/>
</dbReference>
<dbReference type="CDD" id="cd08414">
    <property type="entry name" value="PBP2_LTTR_aromatics_like"/>
    <property type="match status" value="1"/>
</dbReference>
<evidence type="ECO:0000256" key="6">
    <source>
        <dbReference type="SAM" id="MobiDB-lite"/>
    </source>
</evidence>